<accession>A0A2G9U2C2</accession>
<reference evidence="1 2" key="1">
    <citation type="submission" date="2015-09" db="EMBL/GenBank/DDBJ databases">
        <title>Draft genome of the parasitic nematode Teladorsagia circumcincta isolate WARC Sus (inbred).</title>
        <authorList>
            <person name="Mitreva M."/>
        </authorList>
    </citation>
    <scope>NUCLEOTIDE SEQUENCE [LARGE SCALE GENOMIC DNA]</scope>
    <source>
        <strain evidence="1 2">S</strain>
    </source>
</reference>
<dbReference type="Proteomes" id="UP000230423">
    <property type="component" value="Unassembled WGS sequence"/>
</dbReference>
<organism evidence="1 2">
    <name type="scientific">Teladorsagia circumcincta</name>
    <name type="common">Brown stomach worm</name>
    <name type="synonym">Ostertagia circumcincta</name>
    <dbReference type="NCBI Taxonomy" id="45464"/>
    <lineage>
        <taxon>Eukaryota</taxon>
        <taxon>Metazoa</taxon>
        <taxon>Ecdysozoa</taxon>
        <taxon>Nematoda</taxon>
        <taxon>Chromadorea</taxon>
        <taxon>Rhabditida</taxon>
        <taxon>Rhabditina</taxon>
        <taxon>Rhabditomorpha</taxon>
        <taxon>Strongyloidea</taxon>
        <taxon>Trichostrongylidae</taxon>
        <taxon>Teladorsagia</taxon>
    </lineage>
</organism>
<proteinExistence type="predicted"/>
<sequence length="81" mass="9596">MTKWKSRAPNYHLRSLHSVKACTPSSSCYRQNFSDWCREEGLREERSGVRFGMRALFNDVHHPCQKLPQYGYDMIKCDLLQ</sequence>
<name>A0A2G9U2C2_TELCI</name>
<gene>
    <name evidence="1" type="ORF">TELCIR_13955</name>
</gene>
<evidence type="ECO:0000313" key="1">
    <source>
        <dbReference type="EMBL" id="PIO64416.1"/>
    </source>
</evidence>
<evidence type="ECO:0000313" key="2">
    <source>
        <dbReference type="Proteomes" id="UP000230423"/>
    </source>
</evidence>
<protein>
    <submittedName>
        <fullName evidence="1">Uncharacterized protein</fullName>
    </submittedName>
</protein>
<dbReference type="EMBL" id="KZ349927">
    <property type="protein sequence ID" value="PIO64416.1"/>
    <property type="molecule type" value="Genomic_DNA"/>
</dbReference>
<dbReference type="AlphaFoldDB" id="A0A2G9U2C2"/>
<keyword evidence="2" id="KW-1185">Reference proteome</keyword>